<dbReference type="RefSeq" id="WP_311510453.1">
    <property type="nucleotide sequence ID" value="NZ_JAVREP010000002.1"/>
</dbReference>
<reference evidence="3" key="1">
    <citation type="submission" date="2023-07" db="EMBL/GenBank/DDBJ databases">
        <title>30 novel species of actinomycetes from the DSMZ collection.</title>
        <authorList>
            <person name="Nouioui I."/>
        </authorList>
    </citation>
    <scope>NUCLEOTIDE SEQUENCE [LARGE SCALE GENOMIC DNA]</scope>
    <source>
        <strain evidence="3">DSM 44743</strain>
    </source>
</reference>
<keyword evidence="3" id="KW-1185">Reference proteome</keyword>
<name>A0ABU2M640_9ACTN</name>
<feature type="region of interest" description="Disordered" evidence="1">
    <location>
        <begin position="1"/>
        <end position="104"/>
    </location>
</feature>
<feature type="compositionally biased region" description="Low complexity" evidence="1">
    <location>
        <begin position="15"/>
        <end position="24"/>
    </location>
</feature>
<gene>
    <name evidence="2" type="ORF">RM479_04415</name>
</gene>
<evidence type="ECO:0000313" key="2">
    <source>
        <dbReference type="EMBL" id="MDT0327650.1"/>
    </source>
</evidence>
<accession>A0ABU2M640</accession>
<evidence type="ECO:0000313" key="3">
    <source>
        <dbReference type="Proteomes" id="UP001183390"/>
    </source>
</evidence>
<feature type="compositionally biased region" description="Basic and acidic residues" evidence="1">
    <location>
        <begin position="61"/>
        <end position="89"/>
    </location>
</feature>
<dbReference type="EMBL" id="JAVREP010000002">
    <property type="protein sequence ID" value="MDT0327650.1"/>
    <property type="molecule type" value="Genomic_DNA"/>
</dbReference>
<feature type="compositionally biased region" description="Basic and acidic residues" evidence="1">
    <location>
        <begin position="30"/>
        <end position="42"/>
    </location>
</feature>
<comment type="caution">
    <text evidence="2">The sequence shown here is derived from an EMBL/GenBank/DDBJ whole genome shotgun (WGS) entry which is preliminary data.</text>
</comment>
<sequence>MPPPLATGCGERRTGGTASTDTTTEAPGAPRDRVDGRAEREYTTVASAIEHASDEAGEPGFWREVRRPDEGPSTDERRAHPADRTRGDDPAGSEGDAWTAEDAR</sequence>
<dbReference type="Proteomes" id="UP001183390">
    <property type="component" value="Unassembled WGS sequence"/>
</dbReference>
<evidence type="ECO:0000256" key="1">
    <source>
        <dbReference type="SAM" id="MobiDB-lite"/>
    </source>
</evidence>
<proteinExistence type="predicted"/>
<protein>
    <submittedName>
        <fullName evidence="2">Uncharacterized protein</fullName>
    </submittedName>
</protein>
<organism evidence="2 3">
    <name type="scientific">Nocardiopsis lambiniae</name>
    <dbReference type="NCBI Taxonomy" id="3075539"/>
    <lineage>
        <taxon>Bacteria</taxon>
        <taxon>Bacillati</taxon>
        <taxon>Actinomycetota</taxon>
        <taxon>Actinomycetes</taxon>
        <taxon>Streptosporangiales</taxon>
        <taxon>Nocardiopsidaceae</taxon>
        <taxon>Nocardiopsis</taxon>
    </lineage>
</organism>